<reference evidence="1 2" key="1">
    <citation type="submission" date="2015-10" db="EMBL/GenBank/DDBJ databases">
        <title>Genome sequencing and analysis of members of genus Stenotrophomonas.</title>
        <authorList>
            <person name="Patil P.P."/>
            <person name="Midha S."/>
            <person name="Patil P.B."/>
        </authorList>
    </citation>
    <scope>NUCLEOTIDE SEQUENCE [LARGE SCALE GENOMIC DNA]</scope>
    <source>
        <strain evidence="1 2">JCM 16536</strain>
    </source>
</reference>
<protein>
    <submittedName>
        <fullName evidence="1">Uncharacterized protein</fullName>
    </submittedName>
</protein>
<comment type="caution">
    <text evidence="1">The sequence shown here is derived from an EMBL/GenBank/DDBJ whole genome shotgun (WGS) entry which is preliminary data.</text>
</comment>
<gene>
    <name evidence="1" type="ORF">ARC20_09960</name>
</gene>
<evidence type="ECO:0000313" key="1">
    <source>
        <dbReference type="EMBL" id="KRG43362.1"/>
    </source>
</evidence>
<dbReference type="Proteomes" id="UP000051802">
    <property type="component" value="Unassembled WGS sequence"/>
</dbReference>
<evidence type="ECO:0000313" key="2">
    <source>
        <dbReference type="Proteomes" id="UP000051802"/>
    </source>
</evidence>
<proteinExistence type="predicted"/>
<dbReference type="AlphaFoldDB" id="A0A0R0AM78"/>
<keyword evidence="2" id="KW-1185">Reference proteome</keyword>
<name>A0A0R0AM78_9GAMM</name>
<accession>A0A0R0AM78</accession>
<sequence>MTGEYFLGHVTFHDGHVDPGTVGRAHVRILAYYHDIESLMAFGSWTIWEGAHHVGSVRIADVGSFVDR</sequence>
<organism evidence="1 2">
    <name type="scientific">Stenotrophomonas panacihumi</name>
    <dbReference type="NCBI Taxonomy" id="676599"/>
    <lineage>
        <taxon>Bacteria</taxon>
        <taxon>Pseudomonadati</taxon>
        <taxon>Pseudomonadota</taxon>
        <taxon>Gammaproteobacteria</taxon>
        <taxon>Lysobacterales</taxon>
        <taxon>Lysobacteraceae</taxon>
        <taxon>Stenotrophomonas</taxon>
    </lineage>
</organism>
<dbReference type="EMBL" id="LLXU01000075">
    <property type="protein sequence ID" value="KRG43362.1"/>
    <property type="molecule type" value="Genomic_DNA"/>
</dbReference>